<dbReference type="Pfam" id="PF03992">
    <property type="entry name" value="ABM"/>
    <property type="match status" value="1"/>
</dbReference>
<reference evidence="2" key="1">
    <citation type="submission" date="2016-10" db="EMBL/GenBank/DDBJ databases">
        <title>Sequence of Gallionella enrichment culture.</title>
        <authorList>
            <person name="Poehlein A."/>
            <person name="Muehling M."/>
            <person name="Daniel R."/>
        </authorList>
    </citation>
    <scope>NUCLEOTIDE SEQUENCE</scope>
</reference>
<dbReference type="GO" id="GO:0004497">
    <property type="term" value="F:monooxygenase activity"/>
    <property type="evidence" value="ECO:0007669"/>
    <property type="project" value="UniProtKB-KW"/>
</dbReference>
<name>A0A1J5ST78_9ZZZZ</name>
<sequence>MSDTLVIKQFRLRKDKPNAEWLKADEQIDEWIKQQPGFLFRCLSETTEGEWFVVEYWSSMEAVKAAEEKFRETLEGLIAPFIEISGFTVRHSKAHAMRQNCLSYPEQNIICFIDS</sequence>
<dbReference type="InterPro" id="IPR007138">
    <property type="entry name" value="ABM_dom"/>
</dbReference>
<dbReference type="EMBL" id="MLJW01000067">
    <property type="protein sequence ID" value="OIR03262.1"/>
    <property type="molecule type" value="Genomic_DNA"/>
</dbReference>
<dbReference type="InterPro" id="IPR011008">
    <property type="entry name" value="Dimeric_a/b-barrel"/>
</dbReference>
<feature type="domain" description="ABM" evidence="1">
    <location>
        <begin position="6"/>
        <end position="66"/>
    </location>
</feature>
<dbReference type="Gene3D" id="3.30.70.100">
    <property type="match status" value="1"/>
</dbReference>
<organism evidence="2">
    <name type="scientific">mine drainage metagenome</name>
    <dbReference type="NCBI Taxonomy" id="410659"/>
    <lineage>
        <taxon>unclassified sequences</taxon>
        <taxon>metagenomes</taxon>
        <taxon>ecological metagenomes</taxon>
    </lineage>
</organism>
<dbReference type="AlphaFoldDB" id="A0A1J5ST78"/>
<keyword evidence="2" id="KW-0560">Oxidoreductase</keyword>
<proteinExistence type="predicted"/>
<evidence type="ECO:0000313" key="2">
    <source>
        <dbReference type="EMBL" id="OIR03262.1"/>
    </source>
</evidence>
<keyword evidence="2" id="KW-0503">Monooxygenase</keyword>
<protein>
    <submittedName>
        <fullName evidence="2">Antibiotic biosynthesis monooxygenase</fullName>
    </submittedName>
</protein>
<comment type="caution">
    <text evidence="2">The sequence shown here is derived from an EMBL/GenBank/DDBJ whole genome shotgun (WGS) entry which is preliminary data.</text>
</comment>
<evidence type="ECO:0000259" key="1">
    <source>
        <dbReference type="Pfam" id="PF03992"/>
    </source>
</evidence>
<accession>A0A1J5ST78</accession>
<gene>
    <name evidence="2" type="ORF">GALL_145340</name>
</gene>
<dbReference type="SUPFAM" id="SSF54909">
    <property type="entry name" value="Dimeric alpha+beta barrel"/>
    <property type="match status" value="1"/>
</dbReference>